<gene>
    <name evidence="1" type="ORF">SDC9_161405</name>
</gene>
<comment type="caution">
    <text evidence="1">The sequence shown here is derived from an EMBL/GenBank/DDBJ whole genome shotgun (WGS) entry which is preliminary data.</text>
</comment>
<accession>A0A645FL71</accession>
<dbReference type="EMBL" id="VSSQ01060670">
    <property type="protein sequence ID" value="MPN14079.1"/>
    <property type="molecule type" value="Genomic_DNA"/>
</dbReference>
<protein>
    <submittedName>
        <fullName evidence="1">Uncharacterized protein</fullName>
    </submittedName>
</protein>
<dbReference type="AlphaFoldDB" id="A0A645FL71"/>
<organism evidence="1">
    <name type="scientific">bioreactor metagenome</name>
    <dbReference type="NCBI Taxonomy" id="1076179"/>
    <lineage>
        <taxon>unclassified sequences</taxon>
        <taxon>metagenomes</taxon>
        <taxon>ecological metagenomes</taxon>
    </lineage>
</organism>
<sequence>MRSLFTITERKRLYISPRYESAEKIEVYLSSEAKLTVIPKTNESEAGGDDEVYLITKLGNKSRVYYLSRYRVMSRLMEFVTQDAKYGTNEAVNRLPEGY</sequence>
<reference evidence="1" key="1">
    <citation type="submission" date="2019-08" db="EMBL/GenBank/DDBJ databases">
        <authorList>
            <person name="Kucharzyk K."/>
            <person name="Murdoch R.W."/>
            <person name="Higgins S."/>
            <person name="Loffler F."/>
        </authorList>
    </citation>
    <scope>NUCLEOTIDE SEQUENCE</scope>
</reference>
<proteinExistence type="predicted"/>
<evidence type="ECO:0000313" key="1">
    <source>
        <dbReference type="EMBL" id="MPN14079.1"/>
    </source>
</evidence>
<name>A0A645FL71_9ZZZZ</name>